<feature type="transmembrane region" description="Helical" evidence="5">
    <location>
        <begin position="92"/>
        <end position="113"/>
    </location>
</feature>
<dbReference type="GeneID" id="86842374"/>
<organism evidence="6 8">
    <name type="scientific">Brevibacterium luteolum</name>
    <dbReference type="NCBI Taxonomy" id="199591"/>
    <lineage>
        <taxon>Bacteria</taxon>
        <taxon>Bacillati</taxon>
        <taxon>Actinomycetota</taxon>
        <taxon>Actinomycetes</taxon>
        <taxon>Micrococcales</taxon>
        <taxon>Brevibacteriaceae</taxon>
        <taxon>Brevibacterium</taxon>
    </lineage>
</organism>
<dbReference type="Pfam" id="PF09685">
    <property type="entry name" value="MamF_MmsF"/>
    <property type="match status" value="1"/>
</dbReference>
<name>A0A2N6PLH8_9MICO</name>
<gene>
    <name evidence="6" type="ORF">CJ198_00970</name>
    <name evidence="7" type="ORF">EW640_03975</name>
</gene>
<evidence type="ECO:0000256" key="2">
    <source>
        <dbReference type="ARBA" id="ARBA00022692"/>
    </source>
</evidence>
<evidence type="ECO:0000256" key="4">
    <source>
        <dbReference type="ARBA" id="ARBA00023136"/>
    </source>
</evidence>
<keyword evidence="2 5" id="KW-0812">Transmembrane</keyword>
<evidence type="ECO:0000313" key="6">
    <source>
        <dbReference type="EMBL" id="PMB99544.1"/>
    </source>
</evidence>
<keyword evidence="4 5" id="KW-0472">Membrane</keyword>
<evidence type="ECO:0000313" key="9">
    <source>
        <dbReference type="Proteomes" id="UP000501518"/>
    </source>
</evidence>
<evidence type="ECO:0000256" key="5">
    <source>
        <dbReference type="SAM" id="Phobius"/>
    </source>
</evidence>
<reference evidence="6 8" key="1">
    <citation type="submission" date="2017-09" db="EMBL/GenBank/DDBJ databases">
        <title>Bacterial strain isolated from the female urinary microbiota.</title>
        <authorList>
            <person name="Thomas-White K."/>
            <person name="Kumar N."/>
            <person name="Forster S."/>
            <person name="Putonti C."/>
            <person name="Lawley T."/>
            <person name="Wolfe A.J."/>
        </authorList>
    </citation>
    <scope>NUCLEOTIDE SEQUENCE [LARGE SCALE GENOMIC DNA]</scope>
    <source>
        <strain evidence="6 8">UMB0680</strain>
    </source>
</reference>
<dbReference type="Proteomes" id="UP000235703">
    <property type="component" value="Unassembled WGS sequence"/>
</dbReference>
<dbReference type="InterPro" id="IPR019109">
    <property type="entry name" value="MamF_MmsF"/>
</dbReference>
<feature type="transmembrane region" description="Helical" evidence="5">
    <location>
        <begin position="62"/>
        <end position="86"/>
    </location>
</feature>
<evidence type="ECO:0000256" key="3">
    <source>
        <dbReference type="ARBA" id="ARBA00022989"/>
    </source>
</evidence>
<feature type="transmembrane region" description="Helical" evidence="5">
    <location>
        <begin position="19"/>
        <end position="50"/>
    </location>
</feature>
<dbReference type="KEGG" id="blut:EW640_03975"/>
<evidence type="ECO:0000256" key="1">
    <source>
        <dbReference type="ARBA" id="ARBA00004141"/>
    </source>
</evidence>
<sequence>MNETYAPHQTSHQSTDRTWAILCHLSLIISAVLSLGMLAFVGPLIFWFIYKDKSDLVRNAAAGSFNFAVTLALASMVASILAFTVILLPAAWIIWAVIYIVSIVIPIIAAMAASRYQKYRYPLTLPLLR</sequence>
<accession>A0A2N6PLH8</accession>
<keyword evidence="3 5" id="KW-1133">Transmembrane helix</keyword>
<comment type="subcellular location">
    <subcellularLocation>
        <location evidence="1">Membrane</location>
        <topology evidence="1">Multi-pass membrane protein</topology>
    </subcellularLocation>
</comment>
<dbReference type="OrthoDB" id="9808930at2"/>
<evidence type="ECO:0000313" key="8">
    <source>
        <dbReference type="Proteomes" id="UP000235703"/>
    </source>
</evidence>
<keyword evidence="8" id="KW-1185">Reference proteome</keyword>
<reference evidence="7 9" key="2">
    <citation type="submission" date="2019-02" db="EMBL/GenBank/DDBJ databases">
        <title>Complete Genome Sequence and Methylome Analysis of Brevibacterium luteolum NEB1784.</title>
        <authorList>
            <person name="Fomenkov A."/>
            <person name="Roberts R.J."/>
        </authorList>
    </citation>
    <scope>NUCLEOTIDE SEQUENCE [LARGE SCALE GENOMIC DNA]</scope>
    <source>
        <strain evidence="7 9">NEB1784</strain>
    </source>
</reference>
<protein>
    <submittedName>
        <fullName evidence="6">DUF4870 domain-containing protein</fullName>
    </submittedName>
</protein>
<dbReference type="EMBL" id="PNFZ01000001">
    <property type="protein sequence ID" value="PMB99544.1"/>
    <property type="molecule type" value="Genomic_DNA"/>
</dbReference>
<dbReference type="AlphaFoldDB" id="A0A2N6PLH8"/>
<dbReference type="RefSeq" id="WP_102160702.1">
    <property type="nucleotide sequence ID" value="NZ_CP035810.1"/>
</dbReference>
<dbReference type="EMBL" id="CP035810">
    <property type="protein sequence ID" value="QIN28530.1"/>
    <property type="molecule type" value="Genomic_DNA"/>
</dbReference>
<proteinExistence type="predicted"/>
<dbReference type="Proteomes" id="UP000501518">
    <property type="component" value="Chromosome"/>
</dbReference>
<evidence type="ECO:0000313" key="7">
    <source>
        <dbReference type="EMBL" id="QIN28530.1"/>
    </source>
</evidence>